<evidence type="ECO:0000259" key="6">
    <source>
        <dbReference type="PROSITE" id="PS50055"/>
    </source>
</evidence>
<reference evidence="8" key="1">
    <citation type="submission" date="2020-07" db="EMBL/GenBank/DDBJ databases">
        <title>The High-quality genome of the commercially important snow crab, Chionoecetes opilio.</title>
        <authorList>
            <person name="Jeong J.-H."/>
            <person name="Ryu S."/>
        </authorList>
    </citation>
    <scope>NUCLEOTIDE SEQUENCE</scope>
    <source>
        <strain evidence="8">MADBK_172401_WGS</strain>
        <tissue evidence="8">Digestive gland</tissue>
    </source>
</reference>
<feature type="domain" description="Tyrosine-protein phosphatase" evidence="6">
    <location>
        <begin position="169"/>
        <end position="495"/>
    </location>
</feature>
<dbReference type="OrthoDB" id="6108687at2759"/>
<evidence type="ECO:0000256" key="2">
    <source>
        <dbReference type="ARBA" id="ARBA00013064"/>
    </source>
</evidence>
<dbReference type="InterPro" id="IPR003595">
    <property type="entry name" value="Tyr_Pase_cat"/>
</dbReference>
<dbReference type="EC" id="3.1.3.48" evidence="2"/>
<dbReference type="InterPro" id="IPR050348">
    <property type="entry name" value="Protein-Tyr_Phosphatase"/>
</dbReference>
<keyword evidence="9" id="KW-1185">Reference proteome</keyword>
<dbReference type="CDD" id="cd00047">
    <property type="entry name" value="PTPc"/>
    <property type="match status" value="1"/>
</dbReference>
<dbReference type="SUPFAM" id="SSF52799">
    <property type="entry name" value="(Phosphotyrosine protein) phosphatases II"/>
    <property type="match status" value="2"/>
</dbReference>
<dbReference type="PROSITE" id="PS00383">
    <property type="entry name" value="TYR_PHOSPHATASE_1"/>
    <property type="match status" value="1"/>
</dbReference>
<organism evidence="8 9">
    <name type="scientific">Chionoecetes opilio</name>
    <name type="common">Atlantic snow crab</name>
    <name type="synonym">Cancer opilio</name>
    <dbReference type="NCBI Taxonomy" id="41210"/>
    <lineage>
        <taxon>Eukaryota</taxon>
        <taxon>Metazoa</taxon>
        <taxon>Ecdysozoa</taxon>
        <taxon>Arthropoda</taxon>
        <taxon>Crustacea</taxon>
        <taxon>Multicrustacea</taxon>
        <taxon>Malacostraca</taxon>
        <taxon>Eumalacostraca</taxon>
        <taxon>Eucarida</taxon>
        <taxon>Decapoda</taxon>
        <taxon>Pleocyemata</taxon>
        <taxon>Brachyura</taxon>
        <taxon>Eubrachyura</taxon>
        <taxon>Majoidea</taxon>
        <taxon>Majidae</taxon>
        <taxon>Chionoecetes</taxon>
    </lineage>
</organism>
<dbReference type="SMART" id="SM00404">
    <property type="entry name" value="PTPc_motif"/>
    <property type="match status" value="1"/>
</dbReference>
<protein>
    <recommendedName>
        <fullName evidence="2">protein-tyrosine-phosphatase</fullName>
        <ecNumber evidence="2">3.1.3.48</ecNumber>
    </recommendedName>
</protein>
<dbReference type="InterPro" id="IPR000242">
    <property type="entry name" value="PTP_cat"/>
</dbReference>
<dbReference type="AlphaFoldDB" id="A0A8J5BZ43"/>
<dbReference type="Pfam" id="PF00102">
    <property type="entry name" value="Y_phosphatase"/>
    <property type="match status" value="2"/>
</dbReference>
<evidence type="ECO:0000259" key="7">
    <source>
        <dbReference type="PROSITE" id="PS50056"/>
    </source>
</evidence>
<dbReference type="GO" id="GO:0008045">
    <property type="term" value="P:motor neuron axon guidance"/>
    <property type="evidence" value="ECO:0007669"/>
    <property type="project" value="TreeGrafter"/>
</dbReference>
<dbReference type="InterPro" id="IPR000387">
    <property type="entry name" value="Tyr_Pase_dom"/>
</dbReference>
<dbReference type="EMBL" id="JACEEZ010021555">
    <property type="protein sequence ID" value="KAG0713343.1"/>
    <property type="molecule type" value="Genomic_DNA"/>
</dbReference>
<feature type="region of interest" description="Disordered" evidence="5">
    <location>
        <begin position="69"/>
        <end position="95"/>
    </location>
</feature>
<dbReference type="Proteomes" id="UP000770661">
    <property type="component" value="Unassembled WGS sequence"/>
</dbReference>
<feature type="compositionally biased region" description="Basic and acidic residues" evidence="5">
    <location>
        <begin position="122"/>
        <end position="131"/>
    </location>
</feature>
<comment type="caution">
    <text evidence="8">The sequence shown here is derived from an EMBL/GenBank/DDBJ whole genome shotgun (WGS) entry which is preliminary data.</text>
</comment>
<dbReference type="PROSITE" id="PS50055">
    <property type="entry name" value="TYR_PHOSPHATASE_PTP"/>
    <property type="match status" value="2"/>
</dbReference>
<dbReference type="SMART" id="SM00194">
    <property type="entry name" value="PTPc"/>
    <property type="match status" value="1"/>
</dbReference>
<comment type="similarity">
    <text evidence="1">Belongs to the protein-tyrosine phosphatase family.</text>
</comment>
<feature type="domain" description="Tyrosine-protein phosphatase" evidence="6">
    <location>
        <begin position="546"/>
        <end position="703"/>
    </location>
</feature>
<dbReference type="PANTHER" id="PTHR19134">
    <property type="entry name" value="RECEPTOR-TYPE TYROSINE-PROTEIN PHOSPHATASE"/>
    <property type="match status" value="1"/>
</dbReference>
<feature type="region of interest" description="Disordered" evidence="5">
    <location>
        <begin position="122"/>
        <end position="141"/>
    </location>
</feature>
<keyword evidence="4" id="KW-0904">Protein phosphatase</keyword>
<dbReference type="GO" id="GO:0004725">
    <property type="term" value="F:protein tyrosine phosphatase activity"/>
    <property type="evidence" value="ECO:0007669"/>
    <property type="project" value="UniProtKB-EC"/>
</dbReference>
<evidence type="ECO:0000313" key="9">
    <source>
        <dbReference type="Proteomes" id="UP000770661"/>
    </source>
</evidence>
<sequence length="749" mass="84831">MVSLLGQTWTAFRDAKVAIEYRCRLLKSAIMQSTEGRRLRMTLRRRWQGVRSRTGDLQHFVRNNMARFKETEEPHASTPTPTPSLPVSAPRHQPMQDTTRSMSYMNMLLPCQPLLPVWSMEEKGKGGEKRGQGSRAQVESEGNVVALQKPFTSEALEDYLVRTIQSRSLEAQLTSIPRQEAGLSQEVSKRGCNSKKNRYKNNIPWLGRGEQRAVASSGIVDGRRRDAVPVRCRALLEAAEGSRTQREAAGARSSPRRQEAGLGRRVACDDDTRVVLEGEGDYINASYIEASNYLISRHNSLGISGPRHFIATQGPKETNDRTLDDFWRMVWQNKTNVIVMLGNLIEGGRGKVSQYWPDSGEDRYGEVMVQKMSERSCFDHIRRHFIVAKGADSRELLHYQYFGWPDHDVPGSPVGAANMIKDVTRWHWSGPPVIHCSAGLGRTGTFLLVLCVLDELRTKGVFHPLNTLRGIRRCRANVLDNVNQYRFAQHVLLEILFGERTRSYLHKFPAYMSFNRNHLASQYKELKSYPKNLTYDWARSHDPIMNRDNSVLPPDGRHIILKMNDLINDKYMNMVRVRGANLRDTFLVTEHPMAHTVARVWRIAYMAQVSVWIFIHEYEPNDEAREAGRVRSGRVGSGRVGTGWVRSGRVGLRGVDRHIAMIMVHSASFLRSFLLRIVVVPHTVFLNRERLHCLAAQLLASDWARQALLCGQQFQCARGLFPVTGTARPASVDGALASSSPLPRAAFKV</sequence>
<dbReference type="Gene3D" id="3.90.190.10">
    <property type="entry name" value="Protein tyrosine phosphatase superfamily"/>
    <property type="match status" value="2"/>
</dbReference>
<name>A0A8J5BZ43_CHIOP</name>
<evidence type="ECO:0000256" key="1">
    <source>
        <dbReference type="ARBA" id="ARBA00009580"/>
    </source>
</evidence>
<feature type="region of interest" description="Disordered" evidence="5">
    <location>
        <begin position="243"/>
        <end position="263"/>
    </location>
</feature>
<dbReference type="PROSITE" id="PS50056">
    <property type="entry name" value="TYR_PHOSPHATASE_2"/>
    <property type="match status" value="1"/>
</dbReference>
<proteinExistence type="inferred from homology"/>
<feature type="domain" description="Tyrosine specific protein phosphatases" evidence="7">
    <location>
        <begin position="417"/>
        <end position="486"/>
    </location>
</feature>
<accession>A0A8J5BZ43</accession>
<dbReference type="InterPro" id="IPR016130">
    <property type="entry name" value="Tyr_Pase_AS"/>
</dbReference>
<evidence type="ECO:0000256" key="5">
    <source>
        <dbReference type="SAM" id="MobiDB-lite"/>
    </source>
</evidence>
<evidence type="ECO:0000313" key="8">
    <source>
        <dbReference type="EMBL" id="KAG0713343.1"/>
    </source>
</evidence>
<dbReference type="PANTHER" id="PTHR19134:SF562">
    <property type="entry name" value="PROTEIN-TYROSINE-PHOSPHATASE"/>
    <property type="match status" value="1"/>
</dbReference>
<gene>
    <name evidence="8" type="primary">Ptprt</name>
    <name evidence="8" type="ORF">GWK47_016432</name>
</gene>
<evidence type="ECO:0000256" key="3">
    <source>
        <dbReference type="ARBA" id="ARBA00022801"/>
    </source>
</evidence>
<dbReference type="InterPro" id="IPR029021">
    <property type="entry name" value="Prot-tyrosine_phosphatase-like"/>
</dbReference>
<keyword evidence="3" id="KW-0378">Hydrolase</keyword>
<evidence type="ECO:0000256" key="4">
    <source>
        <dbReference type="ARBA" id="ARBA00022912"/>
    </source>
</evidence>
<keyword evidence="8" id="KW-0675">Receptor</keyword>
<dbReference type="PRINTS" id="PR00700">
    <property type="entry name" value="PRTYPHPHTASE"/>
</dbReference>